<proteinExistence type="predicted"/>
<feature type="domain" description="RNase H type-1" evidence="1">
    <location>
        <begin position="102"/>
        <end position="172"/>
    </location>
</feature>
<dbReference type="EMBL" id="JBJUIK010000013">
    <property type="protein sequence ID" value="KAL3506141.1"/>
    <property type="molecule type" value="Genomic_DNA"/>
</dbReference>
<dbReference type="InterPro" id="IPR012337">
    <property type="entry name" value="RNaseH-like_sf"/>
</dbReference>
<accession>A0ABD2YHG5</accession>
<gene>
    <name evidence="2" type="ORF">ACH5RR_031523</name>
</gene>
<keyword evidence="3" id="KW-1185">Reference proteome</keyword>
<evidence type="ECO:0000313" key="2">
    <source>
        <dbReference type="EMBL" id="KAL3506141.1"/>
    </source>
</evidence>
<dbReference type="PANTHER" id="PTHR47723:SF19">
    <property type="entry name" value="POLYNUCLEOTIDYL TRANSFERASE, RIBONUCLEASE H-LIKE SUPERFAMILY PROTEIN"/>
    <property type="match status" value="1"/>
</dbReference>
<protein>
    <recommendedName>
        <fullName evidence="1">RNase H type-1 domain-containing protein</fullName>
    </recommendedName>
</protein>
<dbReference type="InterPro" id="IPR002156">
    <property type="entry name" value="RNaseH_domain"/>
</dbReference>
<dbReference type="AlphaFoldDB" id="A0ABD2YHG5"/>
<dbReference type="Pfam" id="PF13456">
    <property type="entry name" value="RVT_3"/>
    <property type="match status" value="1"/>
</dbReference>
<dbReference type="InterPro" id="IPR044730">
    <property type="entry name" value="RNase_H-like_dom_plant"/>
</dbReference>
<name>A0ABD2YHG5_9GENT</name>
<organism evidence="2 3">
    <name type="scientific">Cinchona calisaya</name>
    <dbReference type="NCBI Taxonomy" id="153742"/>
    <lineage>
        <taxon>Eukaryota</taxon>
        <taxon>Viridiplantae</taxon>
        <taxon>Streptophyta</taxon>
        <taxon>Embryophyta</taxon>
        <taxon>Tracheophyta</taxon>
        <taxon>Spermatophyta</taxon>
        <taxon>Magnoliopsida</taxon>
        <taxon>eudicotyledons</taxon>
        <taxon>Gunneridae</taxon>
        <taxon>Pentapetalae</taxon>
        <taxon>asterids</taxon>
        <taxon>lamiids</taxon>
        <taxon>Gentianales</taxon>
        <taxon>Rubiaceae</taxon>
        <taxon>Cinchonoideae</taxon>
        <taxon>Cinchoneae</taxon>
        <taxon>Cinchona</taxon>
    </lineage>
</organism>
<dbReference type="Gene3D" id="3.30.420.10">
    <property type="entry name" value="Ribonuclease H-like superfamily/Ribonuclease H"/>
    <property type="match status" value="1"/>
</dbReference>
<evidence type="ECO:0000313" key="3">
    <source>
        <dbReference type="Proteomes" id="UP001630127"/>
    </source>
</evidence>
<dbReference type="CDD" id="cd06222">
    <property type="entry name" value="RNase_H_like"/>
    <property type="match status" value="1"/>
</dbReference>
<dbReference type="InterPro" id="IPR053151">
    <property type="entry name" value="RNase_H-like"/>
</dbReference>
<dbReference type="Proteomes" id="UP001630127">
    <property type="component" value="Unassembled WGS sequence"/>
</dbReference>
<dbReference type="PANTHER" id="PTHR47723">
    <property type="entry name" value="OS05G0353850 PROTEIN"/>
    <property type="match status" value="1"/>
</dbReference>
<dbReference type="SUPFAM" id="SSF53098">
    <property type="entry name" value="Ribonuclease H-like"/>
    <property type="match status" value="1"/>
</dbReference>
<dbReference type="InterPro" id="IPR036397">
    <property type="entry name" value="RNaseH_sf"/>
</dbReference>
<comment type="caution">
    <text evidence="2">The sequence shown here is derived from an EMBL/GenBank/DDBJ whole genome shotgun (WGS) entry which is preliminary data.</text>
</comment>
<reference evidence="2 3" key="1">
    <citation type="submission" date="2024-11" db="EMBL/GenBank/DDBJ databases">
        <title>A near-complete genome assembly of Cinchona calisaya.</title>
        <authorList>
            <person name="Lian D.C."/>
            <person name="Zhao X.W."/>
            <person name="Wei L."/>
        </authorList>
    </citation>
    <scope>NUCLEOTIDE SEQUENCE [LARGE SCALE GENOMIC DNA]</scope>
    <source>
        <tissue evidence="2">Nenye</tissue>
    </source>
</reference>
<sequence>MAREDLITTFCNTEISHFGGEGHLLWIKDYATLKEVDKRAGKGLQTHPCVIMYPLGLDKDEEWEMKKLCNFQFGCQGTTEAVISKRMWIRPCNGTYKLNVHGNKEGIGGIVRDSNGDWVTGFVRKEGSSTKLIGQIKAILYALKVEEEKNLFDKGLVSIETDRKRVPKLIRDDNFYLEMLKGGDTSDEEPSSEYESTLLATKQQYYKKKSREVCKLVKLRRSANYCARFLARQAARLLPNANETFILEQVPKFLETALHFECISTEP</sequence>
<evidence type="ECO:0000259" key="1">
    <source>
        <dbReference type="Pfam" id="PF13456"/>
    </source>
</evidence>